<proteinExistence type="predicted"/>
<dbReference type="AlphaFoldDB" id="A0AA89NTB0"/>
<gene>
    <name evidence="1" type="ORF">HNR78_002500</name>
</gene>
<accession>A0AA89NTB0</accession>
<name>A0AA89NTB0_9BACL</name>
<protein>
    <submittedName>
        <fullName evidence="1">Uncharacterized protein</fullName>
    </submittedName>
</protein>
<organism evidence="1 2">
    <name type="scientific">Parageobacillus toebii NBRC 107807</name>
    <dbReference type="NCBI Taxonomy" id="1223503"/>
    <lineage>
        <taxon>Bacteria</taxon>
        <taxon>Bacillati</taxon>
        <taxon>Bacillota</taxon>
        <taxon>Bacilli</taxon>
        <taxon>Bacillales</taxon>
        <taxon>Anoxybacillaceae</taxon>
        <taxon>Parageobacillus</taxon>
    </lineage>
</organism>
<keyword evidence="2" id="KW-1185">Reference proteome</keyword>
<evidence type="ECO:0000313" key="1">
    <source>
        <dbReference type="EMBL" id="MBB3869603.1"/>
    </source>
</evidence>
<sequence>STIQEVSRKHRIPYTTLERIYYSIASKKAKERQTATEASFQEGMVLSLDEIAVKKGHQYETVFMQSFSLQNVLKMITVTVKWQKKW</sequence>
<reference evidence="1 2" key="1">
    <citation type="submission" date="2020-08" db="EMBL/GenBank/DDBJ databases">
        <title>Genomic Encyclopedia of Type Strains, Phase IV (KMG-IV): sequencing the most valuable type-strain genomes for metagenomic binning, comparative biology and taxonomic classification.</title>
        <authorList>
            <person name="Goeker M."/>
        </authorList>
    </citation>
    <scope>NUCLEOTIDE SEQUENCE [LARGE SCALE GENOMIC DNA]</scope>
    <source>
        <strain evidence="1 2">DSM 14590</strain>
    </source>
</reference>
<dbReference type="Proteomes" id="UP000613002">
    <property type="component" value="Unassembled WGS sequence"/>
</dbReference>
<dbReference type="EMBL" id="JACICZ010000010">
    <property type="protein sequence ID" value="MBB3869603.1"/>
    <property type="molecule type" value="Genomic_DNA"/>
</dbReference>
<feature type="non-terminal residue" evidence="1">
    <location>
        <position position="1"/>
    </location>
</feature>
<evidence type="ECO:0000313" key="2">
    <source>
        <dbReference type="Proteomes" id="UP000613002"/>
    </source>
</evidence>
<comment type="caution">
    <text evidence="1">The sequence shown here is derived from an EMBL/GenBank/DDBJ whole genome shotgun (WGS) entry which is preliminary data.</text>
</comment>